<sequence>MILRVLMFLCLQVLLTDIGVDLNINDTLITNPTSLYQSSIDSITADWNISDPESNIAWSSYCYGTIPGRCDVYNMTLAGDSSGIQAGQVQPFTNGKPNFLMLHSE</sequence>
<protein>
    <submittedName>
        <fullName evidence="1">Uncharacterized protein</fullName>
    </submittedName>
</protein>
<feature type="non-terminal residue" evidence="1">
    <location>
        <position position="105"/>
    </location>
</feature>
<comment type="caution">
    <text evidence="1">The sequence shown here is derived from an EMBL/GenBank/DDBJ whole genome shotgun (WGS) entry which is preliminary data.</text>
</comment>
<keyword evidence="2" id="KW-1185">Reference proteome</keyword>
<proteinExistence type="predicted"/>
<evidence type="ECO:0000313" key="2">
    <source>
        <dbReference type="Proteomes" id="UP000749559"/>
    </source>
</evidence>
<dbReference type="Proteomes" id="UP000749559">
    <property type="component" value="Unassembled WGS sequence"/>
</dbReference>
<gene>
    <name evidence="1" type="ORF">OFUS_LOCUS16211</name>
</gene>
<accession>A0A8J1XW71</accession>
<evidence type="ECO:0000313" key="1">
    <source>
        <dbReference type="EMBL" id="CAH1791081.1"/>
    </source>
</evidence>
<reference evidence="1" key="1">
    <citation type="submission" date="2022-03" db="EMBL/GenBank/DDBJ databases">
        <authorList>
            <person name="Martin C."/>
        </authorList>
    </citation>
    <scope>NUCLEOTIDE SEQUENCE</scope>
</reference>
<name>A0A8J1XW71_OWEFU</name>
<dbReference type="AlphaFoldDB" id="A0A8J1XW71"/>
<organism evidence="1 2">
    <name type="scientific">Owenia fusiformis</name>
    <name type="common">Polychaete worm</name>
    <dbReference type="NCBI Taxonomy" id="6347"/>
    <lineage>
        <taxon>Eukaryota</taxon>
        <taxon>Metazoa</taxon>
        <taxon>Spiralia</taxon>
        <taxon>Lophotrochozoa</taxon>
        <taxon>Annelida</taxon>
        <taxon>Polychaeta</taxon>
        <taxon>Sedentaria</taxon>
        <taxon>Canalipalpata</taxon>
        <taxon>Sabellida</taxon>
        <taxon>Oweniida</taxon>
        <taxon>Oweniidae</taxon>
        <taxon>Owenia</taxon>
    </lineage>
</organism>
<dbReference type="EMBL" id="CAIIXF020000008">
    <property type="protein sequence ID" value="CAH1791081.1"/>
    <property type="molecule type" value="Genomic_DNA"/>
</dbReference>